<accession>C6TB59</accession>
<sequence length="78" mass="9021">MGRVKHATMTAARRRRRMVILRVEDQEKDIINLRRQGLHSSSSSCKSGEACFDEDRALNPTRFARFDFILFLSFSLSS</sequence>
<organism evidence="1">
    <name type="scientific">Glycine max</name>
    <name type="common">Soybean</name>
    <name type="synonym">Glycine hispida</name>
    <dbReference type="NCBI Taxonomy" id="3847"/>
    <lineage>
        <taxon>Eukaryota</taxon>
        <taxon>Viridiplantae</taxon>
        <taxon>Streptophyta</taxon>
        <taxon>Embryophyta</taxon>
        <taxon>Tracheophyta</taxon>
        <taxon>Spermatophyta</taxon>
        <taxon>Magnoliopsida</taxon>
        <taxon>eudicotyledons</taxon>
        <taxon>Gunneridae</taxon>
        <taxon>Pentapetalae</taxon>
        <taxon>rosids</taxon>
        <taxon>fabids</taxon>
        <taxon>Fabales</taxon>
        <taxon>Fabaceae</taxon>
        <taxon>Papilionoideae</taxon>
        <taxon>50 kb inversion clade</taxon>
        <taxon>NPAAA clade</taxon>
        <taxon>indigoferoid/millettioid clade</taxon>
        <taxon>Phaseoleae</taxon>
        <taxon>Glycine</taxon>
        <taxon>Glycine subgen. Soja</taxon>
    </lineage>
</organism>
<proteinExistence type="evidence at transcript level"/>
<reference evidence="1" key="1">
    <citation type="submission" date="2009-08" db="EMBL/GenBank/DDBJ databases">
        <authorList>
            <person name="Cheung F."/>
            <person name="Xiao Y."/>
            <person name="Chan A."/>
            <person name="Moskal W."/>
            <person name="Town C.D."/>
        </authorList>
    </citation>
    <scope>NUCLEOTIDE SEQUENCE</scope>
</reference>
<dbReference type="AlphaFoldDB" id="C6TB59"/>
<name>C6TB59_SOYBN</name>
<protein>
    <submittedName>
        <fullName evidence="1">Uncharacterized protein</fullName>
    </submittedName>
</protein>
<dbReference type="EMBL" id="BT094762">
    <property type="protein sequence ID" value="ACU19064.1"/>
    <property type="molecule type" value="mRNA"/>
</dbReference>
<dbReference type="EMBL" id="BT094759">
    <property type="protein sequence ID" value="ACU19061.1"/>
    <property type="molecule type" value="mRNA"/>
</dbReference>
<evidence type="ECO:0000313" key="1">
    <source>
        <dbReference type="EMBL" id="ACU19061.1"/>
    </source>
</evidence>